<dbReference type="RefSeq" id="WP_184028388.1">
    <property type="nucleotide sequence ID" value="NZ_JACHFN010000006.1"/>
</dbReference>
<keyword evidence="2" id="KW-1185">Reference proteome</keyword>
<evidence type="ECO:0000313" key="1">
    <source>
        <dbReference type="EMBL" id="MBB5234496.1"/>
    </source>
</evidence>
<gene>
    <name evidence="1" type="ORF">HNQ09_001934</name>
</gene>
<dbReference type="AlphaFoldDB" id="A0A7W8GFZ0"/>
<proteinExistence type="predicted"/>
<sequence length="264" mass="27754">MSIKRWKDLDMQAANRILNLPAAVAAGQPVTFEQLQSLLEGLAFKDNVRVATQANLNLASPGANIDGVAMAANDRVLVKAQTVQTENGVYLWTGAASAMVRAADASTFDELESAIVTVDEGTDAGKTFRQTQVNGAIGTNNVVWASFGTGASQATETLSGIAEIATQAETDGGADDLRFITALKLKTSVWAARGFTVLFGDGSATQYDLSHLLGGEVQVSVYEVATGEYADVRKRRVDANTIRINATPAPATNSMRAVVSRIGG</sequence>
<dbReference type="EMBL" id="JACHFN010000006">
    <property type="protein sequence ID" value="MBB5234496.1"/>
    <property type="molecule type" value="Genomic_DNA"/>
</dbReference>
<reference evidence="1 2" key="1">
    <citation type="submission" date="2020-08" db="EMBL/GenBank/DDBJ databases">
        <title>Genomic Encyclopedia of Type Strains, Phase IV (KMG-IV): sequencing the most valuable type-strain genomes for metagenomic binning, comparative biology and taxonomic classification.</title>
        <authorList>
            <person name="Goeker M."/>
        </authorList>
    </citation>
    <scope>NUCLEOTIDE SEQUENCE [LARGE SCALE GENOMIC DNA]</scope>
    <source>
        <strain evidence="1 2">DSM 101791</strain>
    </source>
</reference>
<dbReference type="Proteomes" id="UP000525389">
    <property type="component" value="Unassembled WGS sequence"/>
</dbReference>
<comment type="caution">
    <text evidence="1">The sequence shown here is derived from an EMBL/GenBank/DDBJ whole genome shotgun (WGS) entry which is preliminary data.</text>
</comment>
<name>A0A7W8GFZ0_9DEIO</name>
<accession>A0A7W8GFZ0</accession>
<protein>
    <submittedName>
        <fullName evidence="1">Phage-related tail fiber protein</fullName>
    </submittedName>
</protein>
<organism evidence="1 2">
    <name type="scientific">Deinococcus budaensis</name>
    <dbReference type="NCBI Taxonomy" id="1665626"/>
    <lineage>
        <taxon>Bacteria</taxon>
        <taxon>Thermotogati</taxon>
        <taxon>Deinococcota</taxon>
        <taxon>Deinococci</taxon>
        <taxon>Deinococcales</taxon>
        <taxon>Deinococcaceae</taxon>
        <taxon>Deinococcus</taxon>
    </lineage>
</organism>
<evidence type="ECO:0000313" key="2">
    <source>
        <dbReference type="Proteomes" id="UP000525389"/>
    </source>
</evidence>